<keyword evidence="1" id="KW-0812">Transmembrane</keyword>
<accession>A0A9Q1RQD6</accession>
<dbReference type="Pfam" id="PF12874">
    <property type="entry name" value="zf-met"/>
    <property type="match status" value="2"/>
</dbReference>
<dbReference type="OrthoDB" id="434647at2759"/>
<dbReference type="Proteomes" id="UP001152561">
    <property type="component" value="Unassembled WGS sequence"/>
</dbReference>
<dbReference type="Gene3D" id="3.30.160.60">
    <property type="entry name" value="Classic Zinc Finger"/>
    <property type="match status" value="1"/>
</dbReference>
<evidence type="ECO:0000259" key="2">
    <source>
        <dbReference type="Pfam" id="PF12874"/>
    </source>
</evidence>
<keyword evidence="1" id="KW-1133">Transmembrane helix</keyword>
<dbReference type="InterPro" id="IPR036236">
    <property type="entry name" value="Znf_C2H2_sf"/>
</dbReference>
<keyword evidence="1" id="KW-0472">Membrane</keyword>
<proteinExistence type="predicted"/>
<evidence type="ECO:0000256" key="1">
    <source>
        <dbReference type="SAM" id="Phobius"/>
    </source>
</evidence>
<dbReference type="InterPro" id="IPR013087">
    <property type="entry name" value="Znf_C2H2_type"/>
</dbReference>
<dbReference type="EMBL" id="JAJAGQ010000001">
    <property type="protein sequence ID" value="KAJ8572480.1"/>
    <property type="molecule type" value="Genomic_DNA"/>
</dbReference>
<reference evidence="4" key="1">
    <citation type="journal article" date="2023" name="Proc. Natl. Acad. Sci. U.S.A.">
        <title>Genomic and structural basis for evolution of tropane alkaloid biosynthesis.</title>
        <authorList>
            <person name="Wanga Y.-J."/>
            <person name="Taina T."/>
            <person name="Yua J.-Y."/>
            <person name="Lia J."/>
            <person name="Xua B."/>
            <person name="Chenc J."/>
            <person name="D'Auriad J.C."/>
            <person name="Huanga J.-P."/>
            <person name="Huanga S.-X."/>
        </authorList>
    </citation>
    <scope>NUCLEOTIDE SEQUENCE [LARGE SCALE GENOMIC DNA]</scope>
    <source>
        <strain evidence="4">cv. KIB-2019</strain>
    </source>
</reference>
<comment type="caution">
    <text evidence="3">The sequence shown here is derived from an EMBL/GenBank/DDBJ whole genome shotgun (WGS) entry which is preliminary data.</text>
</comment>
<dbReference type="AlphaFoldDB" id="A0A9Q1RQD6"/>
<feature type="domain" description="C2H2-type" evidence="2">
    <location>
        <begin position="79"/>
        <end position="103"/>
    </location>
</feature>
<protein>
    <recommendedName>
        <fullName evidence="2">C2H2-type domain-containing protein</fullName>
    </recommendedName>
</protein>
<sequence length="107" mass="12233">MHTKCDASESNQVGNIDEVAFQIENKTSSAIQVISEPAIPAKLLLFFFFSFSFSFSFFFSELTLQSHLRGKRHRAEAKLWCTLCNLRCSGEIDMIAHLKGKRHLKFC</sequence>
<keyword evidence="4" id="KW-1185">Reference proteome</keyword>
<organism evidence="3 4">
    <name type="scientific">Anisodus acutangulus</name>
    <dbReference type="NCBI Taxonomy" id="402998"/>
    <lineage>
        <taxon>Eukaryota</taxon>
        <taxon>Viridiplantae</taxon>
        <taxon>Streptophyta</taxon>
        <taxon>Embryophyta</taxon>
        <taxon>Tracheophyta</taxon>
        <taxon>Spermatophyta</taxon>
        <taxon>Magnoliopsida</taxon>
        <taxon>eudicotyledons</taxon>
        <taxon>Gunneridae</taxon>
        <taxon>Pentapetalae</taxon>
        <taxon>asterids</taxon>
        <taxon>lamiids</taxon>
        <taxon>Solanales</taxon>
        <taxon>Solanaceae</taxon>
        <taxon>Solanoideae</taxon>
        <taxon>Hyoscyameae</taxon>
        <taxon>Anisodus</taxon>
    </lineage>
</organism>
<dbReference type="SUPFAM" id="SSF57667">
    <property type="entry name" value="beta-beta-alpha zinc fingers"/>
    <property type="match status" value="1"/>
</dbReference>
<evidence type="ECO:0000313" key="3">
    <source>
        <dbReference type="EMBL" id="KAJ8572480.1"/>
    </source>
</evidence>
<feature type="transmembrane region" description="Helical" evidence="1">
    <location>
        <begin position="43"/>
        <end position="64"/>
    </location>
</feature>
<evidence type="ECO:0000313" key="4">
    <source>
        <dbReference type="Proteomes" id="UP001152561"/>
    </source>
</evidence>
<name>A0A9Q1RQD6_9SOLA</name>
<feature type="domain" description="C2H2-type" evidence="2">
    <location>
        <begin position="58"/>
        <end position="73"/>
    </location>
</feature>
<gene>
    <name evidence="3" type="ORF">K7X08_008991</name>
</gene>